<dbReference type="InterPro" id="IPR000515">
    <property type="entry name" value="MetI-like"/>
</dbReference>
<gene>
    <name evidence="9" type="ORF">FPZ52_17550</name>
</gene>
<feature type="transmembrane region" description="Helical" evidence="7">
    <location>
        <begin position="133"/>
        <end position="157"/>
    </location>
</feature>
<dbReference type="GO" id="GO:0055085">
    <property type="term" value="P:transmembrane transport"/>
    <property type="evidence" value="ECO:0007669"/>
    <property type="project" value="InterPro"/>
</dbReference>
<dbReference type="PROSITE" id="PS50928">
    <property type="entry name" value="ABC_TM1"/>
    <property type="match status" value="2"/>
</dbReference>
<dbReference type="Proteomes" id="UP000318483">
    <property type="component" value="Plasmid unnamed4"/>
</dbReference>
<proteinExistence type="inferred from homology"/>
<feature type="transmembrane region" description="Helical" evidence="7">
    <location>
        <begin position="92"/>
        <end position="113"/>
    </location>
</feature>
<evidence type="ECO:0000256" key="3">
    <source>
        <dbReference type="ARBA" id="ARBA00022475"/>
    </source>
</evidence>
<feature type="transmembrane region" description="Helical" evidence="7">
    <location>
        <begin position="194"/>
        <end position="214"/>
    </location>
</feature>
<feature type="transmembrane region" description="Helical" evidence="7">
    <location>
        <begin position="234"/>
        <end position="258"/>
    </location>
</feature>
<evidence type="ECO:0000256" key="6">
    <source>
        <dbReference type="ARBA" id="ARBA00023136"/>
    </source>
</evidence>
<protein>
    <submittedName>
        <fullName evidence="9">ABC transporter permease subunit</fullName>
    </submittedName>
</protein>
<dbReference type="InterPro" id="IPR035906">
    <property type="entry name" value="MetI-like_sf"/>
</dbReference>
<keyword evidence="9" id="KW-0614">Plasmid</keyword>
<feature type="transmembrane region" description="Helical" evidence="7">
    <location>
        <begin position="377"/>
        <end position="397"/>
    </location>
</feature>
<dbReference type="GO" id="GO:0005886">
    <property type="term" value="C:plasma membrane"/>
    <property type="evidence" value="ECO:0007669"/>
    <property type="project" value="UniProtKB-SubCell"/>
</dbReference>
<sequence>MLGPVVAGLIGVLLPAFGWMPALGMTQLTTDAFADLFAWPGLARASYLSVFVGLAATLFALTVVVMVCACWQGTRAFNWLERVLSPLLSLPHATAAFALAFLIAPSGWIVRLVSPWITGWDSPPDVLVLNDPMGLSLTLGLIVKEIPFLILMTLAALNQINAGPTIRAARSMGYSRHIAWLKLIFPRVYMQIRLPVYVVLAYSMTVVDVATILGPTTPPTLSVQILDWLSDPTLMRHSIAAAGAVWQLGLVAGVLFTWRASERIVASLGTRWIEKGTRGRDSGSLRMLAFALGGGSAFIIGLGLAVLTIWSFAGLWTFPDALPQKFTFKNWERHLPALRDTATETLQIAACASLISLTLSIGCLEAEHRFNLRMRRYSWWLLYIPLIVPQVSFLPGLQMLFLQLGATSGTKAVICAHIVFVLPYVFLSLGDPFRNWDERFATVGASLGHGPDTTLWRLRLPMLLRPILTATAVGFAVSIGQYLPTLLTGGGRVTTLTTEAVALASGSDRRAIGAYGLALTASAMLPFALATLLPRAMWRNRRGLAHG</sequence>
<keyword evidence="5 7" id="KW-1133">Transmembrane helix</keyword>
<dbReference type="Pfam" id="PF00528">
    <property type="entry name" value="BPD_transp_1"/>
    <property type="match status" value="1"/>
</dbReference>
<evidence type="ECO:0000256" key="2">
    <source>
        <dbReference type="ARBA" id="ARBA00022448"/>
    </source>
</evidence>
<evidence type="ECO:0000256" key="7">
    <source>
        <dbReference type="RuleBase" id="RU363032"/>
    </source>
</evidence>
<reference evidence="9 10" key="1">
    <citation type="submission" date="2019-07" db="EMBL/GenBank/DDBJ databases">
        <title>Litoreibacter alkalisoli sp. nov., isolated from saline-alkaline soil.</title>
        <authorList>
            <person name="Wang S."/>
            <person name="Xu L."/>
            <person name="Xing Y.-T."/>
            <person name="Sun J.-Q."/>
        </authorList>
    </citation>
    <scope>NUCLEOTIDE SEQUENCE [LARGE SCALE GENOMIC DNA]</scope>
    <source>
        <strain evidence="9 10">LN3S51</strain>
        <plasmid evidence="9 10">unnamed4</plasmid>
    </source>
</reference>
<dbReference type="PANTHER" id="PTHR30183">
    <property type="entry name" value="MOLYBDENUM TRANSPORT SYSTEM PERMEASE PROTEIN MODB"/>
    <property type="match status" value="1"/>
</dbReference>
<feature type="transmembrane region" description="Helical" evidence="7">
    <location>
        <begin position="463"/>
        <end position="483"/>
    </location>
</feature>
<evidence type="ECO:0000256" key="4">
    <source>
        <dbReference type="ARBA" id="ARBA00022692"/>
    </source>
</evidence>
<evidence type="ECO:0000256" key="1">
    <source>
        <dbReference type="ARBA" id="ARBA00004651"/>
    </source>
</evidence>
<dbReference type="EMBL" id="CP042265">
    <property type="protein sequence ID" value="QDY71721.1"/>
    <property type="molecule type" value="Genomic_DNA"/>
</dbReference>
<name>A0A5B8J3S1_9RHOB</name>
<dbReference type="PANTHER" id="PTHR30183:SF6">
    <property type="entry name" value="INNER MEMBRANE ABC TRANSPORTER PERMEASE PROTEIN YNJC"/>
    <property type="match status" value="1"/>
</dbReference>
<geneLocation type="plasmid" evidence="9 10">
    <name>unnamed4</name>
</geneLocation>
<dbReference type="OrthoDB" id="7852521at2"/>
<keyword evidence="3" id="KW-1003">Cell membrane</keyword>
<comment type="similarity">
    <text evidence="7">Belongs to the binding-protein-dependent transport system permease family.</text>
</comment>
<keyword evidence="2 7" id="KW-0813">Transport</keyword>
<dbReference type="KEGG" id="lit:FPZ52_17550"/>
<dbReference type="Gene3D" id="1.10.3720.10">
    <property type="entry name" value="MetI-like"/>
    <property type="match status" value="2"/>
</dbReference>
<organism evidence="9 10">
    <name type="scientific">Qingshengfaniella alkalisoli</name>
    <dbReference type="NCBI Taxonomy" id="2599296"/>
    <lineage>
        <taxon>Bacteria</taxon>
        <taxon>Pseudomonadati</taxon>
        <taxon>Pseudomonadota</taxon>
        <taxon>Alphaproteobacteria</taxon>
        <taxon>Rhodobacterales</taxon>
        <taxon>Paracoccaceae</taxon>
        <taxon>Qingshengfaniella</taxon>
    </lineage>
</organism>
<keyword evidence="6 7" id="KW-0472">Membrane</keyword>
<feature type="transmembrane region" description="Helical" evidence="7">
    <location>
        <begin position="346"/>
        <end position="365"/>
    </location>
</feature>
<dbReference type="SUPFAM" id="SSF161098">
    <property type="entry name" value="MetI-like"/>
    <property type="match status" value="2"/>
</dbReference>
<accession>A0A5B8J3S1</accession>
<feature type="transmembrane region" description="Helical" evidence="7">
    <location>
        <begin position="288"/>
        <end position="313"/>
    </location>
</feature>
<evidence type="ECO:0000313" key="10">
    <source>
        <dbReference type="Proteomes" id="UP000318483"/>
    </source>
</evidence>
<feature type="transmembrane region" description="Helical" evidence="7">
    <location>
        <begin position="409"/>
        <end position="429"/>
    </location>
</feature>
<feature type="transmembrane region" description="Helical" evidence="7">
    <location>
        <begin position="50"/>
        <end position="71"/>
    </location>
</feature>
<evidence type="ECO:0000259" key="8">
    <source>
        <dbReference type="PROSITE" id="PS50928"/>
    </source>
</evidence>
<evidence type="ECO:0000313" key="9">
    <source>
        <dbReference type="EMBL" id="QDY71721.1"/>
    </source>
</evidence>
<evidence type="ECO:0000256" key="5">
    <source>
        <dbReference type="ARBA" id="ARBA00022989"/>
    </source>
</evidence>
<keyword evidence="4 7" id="KW-0812">Transmembrane</keyword>
<keyword evidence="10" id="KW-1185">Reference proteome</keyword>
<dbReference type="AlphaFoldDB" id="A0A5B8J3S1"/>
<dbReference type="CDD" id="cd06261">
    <property type="entry name" value="TM_PBP2"/>
    <property type="match status" value="1"/>
</dbReference>
<feature type="transmembrane region" description="Helical" evidence="7">
    <location>
        <begin position="512"/>
        <end position="533"/>
    </location>
</feature>
<feature type="domain" description="ABC transmembrane type-1" evidence="8">
    <location>
        <begin position="42"/>
        <end position="256"/>
    </location>
</feature>
<comment type="subcellular location">
    <subcellularLocation>
        <location evidence="1 7">Cell membrane</location>
        <topology evidence="1 7">Multi-pass membrane protein</topology>
    </subcellularLocation>
</comment>
<feature type="domain" description="ABC transmembrane type-1" evidence="8">
    <location>
        <begin position="342"/>
        <end position="530"/>
    </location>
</feature>